<dbReference type="InterPro" id="IPR052917">
    <property type="entry name" value="Stress-Dev_Protein"/>
</dbReference>
<gene>
    <name evidence="2" type="ORF">H9871_03545</name>
</gene>
<dbReference type="Gene3D" id="2.30.110.10">
    <property type="entry name" value="Electron Transport, Fmn-binding Protein, Chain A"/>
    <property type="match status" value="1"/>
</dbReference>
<dbReference type="SUPFAM" id="SSF50475">
    <property type="entry name" value="FMN-binding split barrel"/>
    <property type="match status" value="1"/>
</dbReference>
<dbReference type="Proteomes" id="UP000824151">
    <property type="component" value="Unassembled WGS sequence"/>
</dbReference>
<comment type="caution">
    <text evidence="2">The sequence shown here is derived from an EMBL/GenBank/DDBJ whole genome shotgun (WGS) entry which is preliminary data.</text>
</comment>
<dbReference type="EMBL" id="DXGD01000128">
    <property type="protein sequence ID" value="HIW99197.1"/>
    <property type="molecule type" value="Genomic_DNA"/>
</dbReference>
<reference evidence="2" key="1">
    <citation type="journal article" date="2021" name="PeerJ">
        <title>Extensive microbial diversity within the chicken gut microbiome revealed by metagenomics and culture.</title>
        <authorList>
            <person name="Gilroy R."/>
            <person name="Ravi A."/>
            <person name="Getino M."/>
            <person name="Pursley I."/>
            <person name="Horton D.L."/>
            <person name="Alikhan N.F."/>
            <person name="Baker D."/>
            <person name="Gharbi K."/>
            <person name="Hall N."/>
            <person name="Watson M."/>
            <person name="Adriaenssens E.M."/>
            <person name="Foster-Nyarko E."/>
            <person name="Jarju S."/>
            <person name="Secka A."/>
            <person name="Antonio M."/>
            <person name="Oren A."/>
            <person name="Chaudhuri R.R."/>
            <person name="La Ragione R."/>
            <person name="Hildebrand F."/>
            <person name="Pallen M.J."/>
        </authorList>
    </citation>
    <scope>NUCLEOTIDE SEQUENCE</scope>
    <source>
        <strain evidence="2">ChiHejej3B27-3195</strain>
    </source>
</reference>
<dbReference type="AlphaFoldDB" id="A0A9D1S3A6"/>
<dbReference type="InterPro" id="IPR012349">
    <property type="entry name" value="Split_barrel_FMN-bd"/>
</dbReference>
<accession>A0A9D1S3A6</accession>
<dbReference type="PANTHER" id="PTHR34818">
    <property type="entry name" value="PROTEIN BLI-3"/>
    <property type="match status" value="1"/>
</dbReference>
<evidence type="ECO:0000313" key="3">
    <source>
        <dbReference type="Proteomes" id="UP000824151"/>
    </source>
</evidence>
<evidence type="ECO:0000313" key="2">
    <source>
        <dbReference type="EMBL" id="HIW99197.1"/>
    </source>
</evidence>
<sequence>MSSEDTAAGHTAADLIKQMTSIKTCMMTTIDENGKLVSRPMALAQADEDHQLWFLTRVDSEKADDVVGNGDINLAFVADKTWISVAGSASLTTDRQKKQELWELGAKAYFADGPEDPEAALIRVDPQTAQFWEGPGKVAALVKMTAAAVSDSAPDMGEHGRVQL</sequence>
<proteinExistence type="predicted"/>
<protein>
    <submittedName>
        <fullName evidence="2">Pyridoxamine 5'-phosphate oxidase family protein</fullName>
    </submittedName>
</protein>
<organism evidence="2 3">
    <name type="scientific">Candidatus Nesterenkonia stercoripullorum</name>
    <dbReference type="NCBI Taxonomy" id="2838701"/>
    <lineage>
        <taxon>Bacteria</taxon>
        <taxon>Bacillati</taxon>
        <taxon>Actinomycetota</taxon>
        <taxon>Actinomycetes</taxon>
        <taxon>Micrococcales</taxon>
        <taxon>Micrococcaceae</taxon>
        <taxon>Nesterenkonia</taxon>
    </lineage>
</organism>
<feature type="domain" description="General stress protein FMN-binding split barrel" evidence="1">
    <location>
        <begin position="13"/>
        <end position="155"/>
    </location>
</feature>
<name>A0A9D1S3A6_9MICC</name>
<dbReference type="PANTHER" id="PTHR34818:SF1">
    <property type="entry name" value="PROTEIN BLI-3"/>
    <property type="match status" value="1"/>
</dbReference>
<evidence type="ECO:0000259" key="1">
    <source>
        <dbReference type="Pfam" id="PF16242"/>
    </source>
</evidence>
<dbReference type="Pfam" id="PF16242">
    <property type="entry name" value="Pyrid_ox_like"/>
    <property type="match status" value="1"/>
</dbReference>
<dbReference type="InterPro" id="IPR038725">
    <property type="entry name" value="YdaG_split_barrel_FMN-bd"/>
</dbReference>
<reference evidence="2" key="2">
    <citation type="submission" date="2021-04" db="EMBL/GenBank/DDBJ databases">
        <authorList>
            <person name="Gilroy R."/>
        </authorList>
    </citation>
    <scope>NUCLEOTIDE SEQUENCE</scope>
    <source>
        <strain evidence="2">ChiHejej3B27-3195</strain>
    </source>
</reference>